<dbReference type="GO" id="GO:0016020">
    <property type="term" value="C:membrane"/>
    <property type="evidence" value="ECO:0007669"/>
    <property type="project" value="UniProtKB-SubCell"/>
</dbReference>
<dbReference type="NCBIfam" id="TIGR01494">
    <property type="entry name" value="ATPase_P-type"/>
    <property type="match status" value="1"/>
</dbReference>
<dbReference type="Gene3D" id="2.70.150.10">
    <property type="entry name" value="Calcium-transporting ATPase, cytoplasmic transduction domain A"/>
    <property type="match status" value="1"/>
</dbReference>
<keyword evidence="3 7" id="KW-0479">Metal-binding</keyword>
<dbReference type="InterPro" id="IPR027256">
    <property type="entry name" value="P-typ_ATPase_IB"/>
</dbReference>
<protein>
    <submittedName>
        <fullName evidence="10">E1-E2 ATPase-domain-containing protein</fullName>
    </submittedName>
</protein>
<evidence type="ECO:0000256" key="2">
    <source>
        <dbReference type="ARBA" id="ARBA00022692"/>
    </source>
</evidence>
<dbReference type="SUPFAM" id="SSF55008">
    <property type="entry name" value="HMA, heavy metal-associated domain"/>
    <property type="match status" value="1"/>
</dbReference>
<dbReference type="Pfam" id="PF00702">
    <property type="entry name" value="Hydrolase"/>
    <property type="match status" value="1"/>
</dbReference>
<feature type="transmembrane region" description="Helical" evidence="7">
    <location>
        <begin position="812"/>
        <end position="837"/>
    </location>
</feature>
<evidence type="ECO:0000256" key="8">
    <source>
        <dbReference type="SAM" id="MobiDB-lite"/>
    </source>
</evidence>
<feature type="transmembrane region" description="Helical" evidence="7">
    <location>
        <begin position="521"/>
        <end position="541"/>
    </location>
</feature>
<accession>A0AAD7IFA5</accession>
<gene>
    <name evidence="10" type="ORF">DFH07DRAFT_891334</name>
</gene>
<dbReference type="FunFam" id="2.70.150.10:FF:000002">
    <property type="entry name" value="Copper-transporting ATPase 1, putative"/>
    <property type="match status" value="1"/>
</dbReference>
<feature type="transmembrane region" description="Helical" evidence="7">
    <location>
        <begin position="1146"/>
        <end position="1165"/>
    </location>
</feature>
<evidence type="ECO:0000256" key="7">
    <source>
        <dbReference type="RuleBase" id="RU362081"/>
    </source>
</evidence>
<dbReference type="InterPro" id="IPR023298">
    <property type="entry name" value="ATPase_P-typ_TM_dom_sf"/>
</dbReference>
<comment type="subcellular location">
    <subcellularLocation>
        <location evidence="1 7">Membrane</location>
    </subcellularLocation>
</comment>
<keyword evidence="6 7" id="KW-0472">Membrane</keyword>
<dbReference type="SUPFAM" id="SSF81665">
    <property type="entry name" value="Calcium ATPase, transmembrane domain M"/>
    <property type="match status" value="1"/>
</dbReference>
<dbReference type="InterPro" id="IPR036412">
    <property type="entry name" value="HAD-like_sf"/>
</dbReference>
<keyword evidence="7" id="KW-0547">Nucleotide-binding</keyword>
<comment type="similarity">
    <text evidence="7">Belongs to the cation transport ATPase (P-type) (TC 3.A.3) family. Type IB subfamily.</text>
</comment>
<organism evidence="10 11">
    <name type="scientific">Mycena maculata</name>
    <dbReference type="NCBI Taxonomy" id="230809"/>
    <lineage>
        <taxon>Eukaryota</taxon>
        <taxon>Fungi</taxon>
        <taxon>Dikarya</taxon>
        <taxon>Basidiomycota</taxon>
        <taxon>Agaricomycotina</taxon>
        <taxon>Agaricomycetes</taxon>
        <taxon>Agaricomycetidae</taxon>
        <taxon>Agaricales</taxon>
        <taxon>Marasmiineae</taxon>
        <taxon>Mycenaceae</taxon>
        <taxon>Mycena</taxon>
    </lineage>
</organism>
<dbReference type="PANTHER" id="PTHR46594">
    <property type="entry name" value="P-TYPE CATION-TRANSPORTING ATPASE"/>
    <property type="match status" value="1"/>
</dbReference>
<dbReference type="InterPro" id="IPR059000">
    <property type="entry name" value="ATPase_P-type_domA"/>
</dbReference>
<feature type="domain" description="HMA" evidence="9">
    <location>
        <begin position="363"/>
        <end position="429"/>
    </location>
</feature>
<sequence length="1174" mass="125232">MTVPSSFCSEGRTQQAVDEVAEDGYYSSAVEGRRTRDKCCGGVDYHKKDDVDACEDDCQKAKDDIKTDSKKGACEKGCCGAVDICVEEDNEASCEDECCEKDKHDTQKDSTDACESGCCAAAQMDDEACEFWMPRALPLRRSPGLQRARTTAARRTRATAVGRASTSIRTRPTVSYLNRICPSGTQRKNASAACEKGCCGRLEDENASGEDGGCKEDEDEDVDGCCSLPLEMSEGTQGANEKAGEGNGDEDDDDSLCPCCIEILVQHPDVIGRTLIEAESTAPTLFPKNSAHQLSATIRKCCRLFEVSCAQKPCCFPRALPPKKGRAVSVSVPSKCKQLAQPIPAKDASDNLTHSFPDESAGEPLKLEITGMDCADCCIKVSRALSSLPSIKRVNIGYIEAIASFFYDPEVITPEAIARYVARATGFTIKPIGKEDARPSTHITLPITFSRPPPAYILAQFSPRHRSELRGFTEISFPIRGDGARQPRQVLAELAEYGPALLPSDAVGKMDDRVSKDLRRIAMRTLCTILLAIPVLILAWAPLPESSFARGLASVILTTLIQIVAFPILSSSVRFIIFMHAVDMSVLVSVSSLSAWIFSLVSFAFEAAGKPFADPFFETVALLVALVHIGRLVQAATRRATSSVIRELQQLQPADVILVEQVGKSTVETVLDARLLYYGDVVRLGPASRIPSDGMVVAGSSAVDESFVTGESLPSAKQVGSSVTAGTFNLDGALDIQITQLVHENYLLRIANLVHQAQATRSLFQDLADRFSAVVLPVSAACSAIAFVVWFLVNRYGRHLSSTPSAVSGLTYALAILIVSCPCAIGVAVPLIVAAALRAGRREGVLFRSSEALQKAHNVDVVVFDKTGTLSRGLFSLERKELIVPGVDKIIHLLISTNEHPISKAVLAHVAAHISRPPDSSTQSQGIISFPGMGVKSTLAGYPLLGGNPKFTGAAQHPFVQEFTARGLSLFTVTLAGELVAAFGLADMPRADAPALLEALAVRGKRVFVLSGDNAGAVARFAAMLPIEPGDAQAACTPAGKAEFVKALQARGQRVCFVGDGTNDAPALAQADVALCITTGADVAVAAAGALVAGESMKRGVLAALDVAKHAQQHMVVALGWCVLYNAAALLFAGGVFVRVRIEPQWAGLGELVSLVPVLVVGLSLDLRWRWRRQ</sequence>
<dbReference type="SUPFAM" id="SSF56784">
    <property type="entry name" value="HAD-like"/>
    <property type="match status" value="1"/>
</dbReference>
<reference evidence="10" key="1">
    <citation type="submission" date="2023-03" db="EMBL/GenBank/DDBJ databases">
        <title>Massive genome expansion in bonnet fungi (Mycena s.s.) driven by repeated elements and novel gene families across ecological guilds.</title>
        <authorList>
            <consortium name="Lawrence Berkeley National Laboratory"/>
            <person name="Harder C.B."/>
            <person name="Miyauchi S."/>
            <person name="Viragh M."/>
            <person name="Kuo A."/>
            <person name="Thoen E."/>
            <person name="Andreopoulos B."/>
            <person name="Lu D."/>
            <person name="Skrede I."/>
            <person name="Drula E."/>
            <person name="Henrissat B."/>
            <person name="Morin E."/>
            <person name="Kohler A."/>
            <person name="Barry K."/>
            <person name="LaButti K."/>
            <person name="Morin E."/>
            <person name="Salamov A."/>
            <person name="Lipzen A."/>
            <person name="Mereny Z."/>
            <person name="Hegedus B."/>
            <person name="Baldrian P."/>
            <person name="Stursova M."/>
            <person name="Weitz H."/>
            <person name="Taylor A."/>
            <person name="Grigoriev I.V."/>
            <person name="Nagy L.G."/>
            <person name="Martin F."/>
            <person name="Kauserud H."/>
        </authorList>
    </citation>
    <scope>NUCLEOTIDE SEQUENCE</scope>
    <source>
        <strain evidence="10">CBHHK188m</strain>
    </source>
</reference>
<dbReference type="Proteomes" id="UP001215280">
    <property type="component" value="Unassembled WGS sequence"/>
</dbReference>
<feature type="transmembrane region" description="Helical" evidence="7">
    <location>
        <begin position="1116"/>
        <end position="1140"/>
    </location>
</feature>
<keyword evidence="5 7" id="KW-1133">Transmembrane helix</keyword>
<dbReference type="InterPro" id="IPR006121">
    <property type="entry name" value="HMA_dom"/>
</dbReference>
<dbReference type="GO" id="GO:0005524">
    <property type="term" value="F:ATP binding"/>
    <property type="evidence" value="ECO:0007669"/>
    <property type="project" value="UniProtKB-UniRule"/>
</dbReference>
<feature type="region of interest" description="Disordered" evidence="8">
    <location>
        <begin position="231"/>
        <end position="251"/>
    </location>
</feature>
<dbReference type="PROSITE" id="PS01047">
    <property type="entry name" value="HMA_1"/>
    <property type="match status" value="1"/>
</dbReference>
<comment type="caution">
    <text evidence="10">The sequence shown here is derived from an EMBL/GenBank/DDBJ whole genome shotgun (WGS) entry which is preliminary data.</text>
</comment>
<dbReference type="Gene3D" id="3.40.50.1000">
    <property type="entry name" value="HAD superfamily/HAD-like"/>
    <property type="match status" value="1"/>
</dbReference>
<dbReference type="GO" id="GO:0019829">
    <property type="term" value="F:ATPase-coupled monoatomic cation transmembrane transporter activity"/>
    <property type="evidence" value="ECO:0007669"/>
    <property type="project" value="InterPro"/>
</dbReference>
<dbReference type="Gene3D" id="3.40.1110.10">
    <property type="entry name" value="Calcium-transporting ATPase, cytoplasmic domain N"/>
    <property type="match status" value="1"/>
</dbReference>
<feature type="transmembrane region" description="Helical" evidence="7">
    <location>
        <begin position="616"/>
        <end position="633"/>
    </location>
</feature>
<evidence type="ECO:0000256" key="1">
    <source>
        <dbReference type="ARBA" id="ARBA00004370"/>
    </source>
</evidence>
<keyword evidence="4" id="KW-1278">Translocase</keyword>
<dbReference type="Pfam" id="PF00122">
    <property type="entry name" value="E1-E2_ATPase"/>
    <property type="match status" value="1"/>
</dbReference>
<evidence type="ECO:0000313" key="11">
    <source>
        <dbReference type="Proteomes" id="UP001215280"/>
    </source>
</evidence>
<dbReference type="CDD" id="cd00371">
    <property type="entry name" value="HMA"/>
    <property type="match status" value="1"/>
</dbReference>
<evidence type="ECO:0000256" key="6">
    <source>
        <dbReference type="ARBA" id="ARBA00023136"/>
    </source>
</evidence>
<dbReference type="InterPro" id="IPR023299">
    <property type="entry name" value="ATPase_P-typ_cyto_dom_N"/>
</dbReference>
<keyword evidence="11" id="KW-1185">Reference proteome</keyword>
<dbReference type="PRINTS" id="PR00119">
    <property type="entry name" value="CATATPASE"/>
</dbReference>
<feature type="transmembrane region" description="Helical" evidence="7">
    <location>
        <begin position="771"/>
        <end position="792"/>
    </location>
</feature>
<dbReference type="SUPFAM" id="SSF81653">
    <property type="entry name" value="Calcium ATPase, transduction domain A"/>
    <property type="match status" value="1"/>
</dbReference>
<dbReference type="PANTHER" id="PTHR46594:SF4">
    <property type="entry name" value="P-TYPE CATION-TRANSPORTING ATPASE"/>
    <property type="match status" value="1"/>
</dbReference>
<dbReference type="InterPro" id="IPR017969">
    <property type="entry name" value="Heavy-metal-associated_CS"/>
</dbReference>
<proteinExistence type="inferred from homology"/>
<dbReference type="InterPro" id="IPR008250">
    <property type="entry name" value="ATPase_P-typ_transduc_dom_A_sf"/>
</dbReference>
<evidence type="ECO:0000259" key="9">
    <source>
        <dbReference type="PROSITE" id="PS50846"/>
    </source>
</evidence>
<keyword evidence="7" id="KW-0067">ATP-binding</keyword>
<dbReference type="NCBIfam" id="TIGR01525">
    <property type="entry name" value="ATPase-IB_hvy"/>
    <property type="match status" value="1"/>
</dbReference>
<dbReference type="Gene3D" id="3.30.70.100">
    <property type="match status" value="1"/>
</dbReference>
<dbReference type="GO" id="GO:0046872">
    <property type="term" value="F:metal ion binding"/>
    <property type="evidence" value="ECO:0007669"/>
    <property type="project" value="UniProtKB-KW"/>
</dbReference>
<evidence type="ECO:0000256" key="4">
    <source>
        <dbReference type="ARBA" id="ARBA00022967"/>
    </source>
</evidence>
<dbReference type="AlphaFoldDB" id="A0AAD7IFA5"/>
<name>A0AAD7IFA5_9AGAR</name>
<feature type="transmembrane region" description="Helical" evidence="7">
    <location>
        <begin position="581"/>
        <end position="604"/>
    </location>
</feature>
<dbReference type="PROSITE" id="PS50846">
    <property type="entry name" value="HMA_2"/>
    <property type="match status" value="1"/>
</dbReference>
<evidence type="ECO:0000256" key="5">
    <source>
        <dbReference type="ARBA" id="ARBA00022989"/>
    </source>
</evidence>
<evidence type="ECO:0000313" key="10">
    <source>
        <dbReference type="EMBL" id="KAJ7741790.1"/>
    </source>
</evidence>
<evidence type="ECO:0000256" key="3">
    <source>
        <dbReference type="ARBA" id="ARBA00022723"/>
    </source>
</evidence>
<dbReference type="InterPro" id="IPR036163">
    <property type="entry name" value="HMA_dom_sf"/>
</dbReference>
<dbReference type="GO" id="GO:0016887">
    <property type="term" value="F:ATP hydrolysis activity"/>
    <property type="evidence" value="ECO:0007669"/>
    <property type="project" value="InterPro"/>
</dbReference>
<dbReference type="EMBL" id="JARJLG010000121">
    <property type="protein sequence ID" value="KAJ7741790.1"/>
    <property type="molecule type" value="Genomic_DNA"/>
</dbReference>
<dbReference type="InterPro" id="IPR023214">
    <property type="entry name" value="HAD_sf"/>
</dbReference>
<feature type="transmembrane region" description="Helical" evidence="7">
    <location>
        <begin position="547"/>
        <end position="569"/>
    </location>
</feature>
<dbReference type="InterPro" id="IPR001757">
    <property type="entry name" value="P_typ_ATPase"/>
</dbReference>
<keyword evidence="2 7" id="KW-0812">Transmembrane</keyword>